<protein>
    <submittedName>
        <fullName evidence="1">Uncharacterized protein</fullName>
    </submittedName>
</protein>
<dbReference type="EMBL" id="CP003282">
    <property type="protein sequence ID" value="AFG36874.1"/>
    <property type="molecule type" value="Genomic_DNA"/>
</dbReference>
<dbReference type="STRING" id="889378.Spiaf_0780"/>
<dbReference type="Proteomes" id="UP000007383">
    <property type="component" value="Chromosome"/>
</dbReference>
<proteinExistence type="predicted"/>
<dbReference type="HOGENOM" id="CLU_3276853_0_0_12"/>
<reference evidence="2" key="1">
    <citation type="journal article" date="2013" name="Stand. Genomic Sci.">
        <title>Complete genome sequence of the halophilic bacterium Spirochaeta africana type strain (Z-7692(T)) from the alkaline Lake Magadi in the East African Rift.</title>
        <authorList>
            <person name="Liolos K."/>
            <person name="Abt B."/>
            <person name="Scheuner C."/>
            <person name="Teshima H."/>
            <person name="Held B."/>
            <person name="Lapidus A."/>
            <person name="Nolan M."/>
            <person name="Lucas S."/>
            <person name="Deshpande S."/>
            <person name="Cheng J.F."/>
            <person name="Tapia R."/>
            <person name="Goodwin L.A."/>
            <person name="Pitluck S."/>
            <person name="Pagani I."/>
            <person name="Ivanova N."/>
            <person name="Mavromatis K."/>
            <person name="Mikhailova N."/>
            <person name="Huntemann M."/>
            <person name="Pati A."/>
            <person name="Chen A."/>
            <person name="Palaniappan K."/>
            <person name="Land M."/>
            <person name="Rohde M."/>
            <person name="Tindall B.J."/>
            <person name="Detter J.C."/>
            <person name="Goker M."/>
            <person name="Bristow J."/>
            <person name="Eisen J.A."/>
            <person name="Markowitz V."/>
            <person name="Hugenholtz P."/>
            <person name="Woyke T."/>
            <person name="Klenk H.P."/>
            <person name="Kyrpides N.C."/>
        </authorList>
    </citation>
    <scope>NUCLEOTIDE SEQUENCE</scope>
    <source>
        <strain evidence="2">ATCC 700263 / DSM 8902 / Z-7692</strain>
    </source>
</reference>
<evidence type="ECO:0000313" key="2">
    <source>
        <dbReference type="Proteomes" id="UP000007383"/>
    </source>
</evidence>
<accession>H9UH81</accession>
<dbReference type="PATRIC" id="fig|889378.3.peg.783"/>
<name>H9UH81_SPIAZ</name>
<gene>
    <name evidence="1" type="ordered locus">Spiaf_0780</name>
</gene>
<evidence type="ECO:0000313" key="1">
    <source>
        <dbReference type="EMBL" id="AFG36874.1"/>
    </source>
</evidence>
<dbReference type="RefSeq" id="WP_014454871.1">
    <property type="nucleotide sequence ID" value="NC_017098.1"/>
</dbReference>
<keyword evidence="2" id="KW-1185">Reference proteome</keyword>
<dbReference type="KEGG" id="sfc:Spiaf_0780"/>
<sequence length="41" mass="4483">MRRLAIVLVCLLALITFINAYTTEPVEHAIEIGLTTSVALL</sequence>
<organism evidence="1 2">
    <name type="scientific">Spirochaeta africana (strain ATCC 700263 / DSM 8902 / Z-7692)</name>
    <dbReference type="NCBI Taxonomy" id="889378"/>
    <lineage>
        <taxon>Bacteria</taxon>
        <taxon>Pseudomonadati</taxon>
        <taxon>Spirochaetota</taxon>
        <taxon>Spirochaetia</taxon>
        <taxon>Spirochaetales</taxon>
        <taxon>Spirochaetaceae</taxon>
        <taxon>Spirochaeta</taxon>
    </lineage>
</organism>
<dbReference type="AlphaFoldDB" id="H9UH81"/>